<evidence type="ECO:0000256" key="1">
    <source>
        <dbReference type="ARBA" id="ARBA00023015"/>
    </source>
</evidence>
<dbReference type="InterPro" id="IPR008920">
    <property type="entry name" value="TF_FadR/GntR_C"/>
</dbReference>
<dbReference type="PANTHER" id="PTHR43537:SF6">
    <property type="entry name" value="HTH-TYPE TRANSCRIPTIONAL REPRESSOR RSPR"/>
    <property type="match status" value="1"/>
</dbReference>
<dbReference type="InterPro" id="IPR000524">
    <property type="entry name" value="Tscrpt_reg_HTH_GntR"/>
</dbReference>
<sequence>MMNRSRYRLTNQVFDKIRDDIVSGRLAPESPLSEADLCEQLEVSRTPVREALIKLSEEELVVIYPHVGTFVAPISLEAVRVGQYIREHLECALVADAARRIDDDGRKRLRENIREQVAAAKNPDEFYRLDNVFHALIAELGGYAGAWNAILRAKTQFDRVRYLTVQDKSRVKEILAEHNLIVDAIISGDAETATNSVRSHLRTVFANIDKLGLQDKKETPALRKKRNTQRDQ</sequence>
<feature type="domain" description="HTH gntR-type" evidence="4">
    <location>
        <begin position="7"/>
        <end position="74"/>
    </location>
</feature>
<evidence type="ECO:0000256" key="2">
    <source>
        <dbReference type="ARBA" id="ARBA00023125"/>
    </source>
</evidence>
<dbReference type="EMBL" id="VDMN01000005">
    <property type="protein sequence ID" value="TNM61648.1"/>
    <property type="molecule type" value="Genomic_DNA"/>
</dbReference>
<dbReference type="Gene3D" id="1.20.120.530">
    <property type="entry name" value="GntR ligand-binding domain-like"/>
    <property type="match status" value="1"/>
</dbReference>
<dbReference type="OrthoDB" id="9788098at2"/>
<dbReference type="Pfam" id="PF00392">
    <property type="entry name" value="GntR"/>
    <property type="match status" value="1"/>
</dbReference>
<dbReference type="Pfam" id="PF07729">
    <property type="entry name" value="FCD"/>
    <property type="match status" value="1"/>
</dbReference>
<keyword evidence="1" id="KW-0805">Transcription regulation</keyword>
<dbReference type="GO" id="GO:0003677">
    <property type="term" value="F:DNA binding"/>
    <property type="evidence" value="ECO:0007669"/>
    <property type="project" value="UniProtKB-KW"/>
</dbReference>
<keyword evidence="3" id="KW-0804">Transcription</keyword>
<accession>A0A5C4XE07</accession>
<dbReference type="SMART" id="SM00345">
    <property type="entry name" value="HTH_GNTR"/>
    <property type="match status" value="1"/>
</dbReference>
<evidence type="ECO:0000313" key="5">
    <source>
        <dbReference type="EMBL" id="TNM61648.1"/>
    </source>
</evidence>
<name>A0A5C4XE07_9HYPH</name>
<dbReference type="SUPFAM" id="SSF48008">
    <property type="entry name" value="GntR ligand-binding domain-like"/>
    <property type="match status" value="1"/>
</dbReference>
<dbReference type="SUPFAM" id="SSF46785">
    <property type="entry name" value="Winged helix' DNA-binding domain"/>
    <property type="match status" value="1"/>
</dbReference>
<dbReference type="InterPro" id="IPR036390">
    <property type="entry name" value="WH_DNA-bd_sf"/>
</dbReference>
<dbReference type="Gene3D" id="1.10.10.10">
    <property type="entry name" value="Winged helix-like DNA-binding domain superfamily/Winged helix DNA-binding domain"/>
    <property type="match status" value="1"/>
</dbReference>
<proteinExistence type="predicted"/>
<dbReference type="InterPro" id="IPR011711">
    <property type="entry name" value="GntR_C"/>
</dbReference>
<dbReference type="InterPro" id="IPR036388">
    <property type="entry name" value="WH-like_DNA-bd_sf"/>
</dbReference>
<reference evidence="5 6" key="1">
    <citation type="submission" date="2019-06" db="EMBL/GenBank/DDBJ databases">
        <title>The draft genome of Rhizobium smilacinae PTYR-5.</title>
        <authorList>
            <person name="Liu L."/>
            <person name="Li L."/>
            <person name="Zhang X."/>
        </authorList>
    </citation>
    <scope>NUCLEOTIDE SEQUENCE [LARGE SCALE GENOMIC DNA]</scope>
    <source>
        <strain evidence="5 6">PTYR-5</strain>
    </source>
</reference>
<evidence type="ECO:0000256" key="3">
    <source>
        <dbReference type="ARBA" id="ARBA00023163"/>
    </source>
</evidence>
<keyword evidence="2" id="KW-0238">DNA-binding</keyword>
<gene>
    <name evidence="5" type="ORF">FHP24_20520</name>
</gene>
<dbReference type="SMART" id="SM00895">
    <property type="entry name" value="FCD"/>
    <property type="match status" value="1"/>
</dbReference>
<dbReference type="AlphaFoldDB" id="A0A5C4XE07"/>
<evidence type="ECO:0000313" key="6">
    <source>
        <dbReference type="Proteomes" id="UP000311605"/>
    </source>
</evidence>
<dbReference type="PROSITE" id="PS50949">
    <property type="entry name" value="HTH_GNTR"/>
    <property type="match status" value="1"/>
</dbReference>
<protein>
    <submittedName>
        <fullName evidence="5">GntR family transcriptional regulator</fullName>
    </submittedName>
</protein>
<dbReference type="Proteomes" id="UP000311605">
    <property type="component" value="Unassembled WGS sequence"/>
</dbReference>
<organism evidence="5 6">
    <name type="scientific">Aliirhizobium smilacinae</name>
    <dbReference type="NCBI Taxonomy" id="1395944"/>
    <lineage>
        <taxon>Bacteria</taxon>
        <taxon>Pseudomonadati</taxon>
        <taxon>Pseudomonadota</taxon>
        <taxon>Alphaproteobacteria</taxon>
        <taxon>Hyphomicrobiales</taxon>
        <taxon>Rhizobiaceae</taxon>
        <taxon>Aliirhizobium</taxon>
    </lineage>
</organism>
<evidence type="ECO:0000259" key="4">
    <source>
        <dbReference type="PROSITE" id="PS50949"/>
    </source>
</evidence>
<comment type="caution">
    <text evidence="5">The sequence shown here is derived from an EMBL/GenBank/DDBJ whole genome shotgun (WGS) entry which is preliminary data.</text>
</comment>
<dbReference type="CDD" id="cd07377">
    <property type="entry name" value="WHTH_GntR"/>
    <property type="match status" value="1"/>
</dbReference>
<dbReference type="GO" id="GO:0003700">
    <property type="term" value="F:DNA-binding transcription factor activity"/>
    <property type="evidence" value="ECO:0007669"/>
    <property type="project" value="InterPro"/>
</dbReference>
<dbReference type="PANTHER" id="PTHR43537">
    <property type="entry name" value="TRANSCRIPTIONAL REGULATOR, GNTR FAMILY"/>
    <property type="match status" value="1"/>
</dbReference>
<keyword evidence="6" id="KW-1185">Reference proteome</keyword>